<reference evidence="10 11" key="1">
    <citation type="submission" date="2023-03" db="EMBL/GenBank/DDBJ databases">
        <title>Novosphingobium cyanobacteriorum sp. nov., isolated from a eutrophic reservoir during the Microcystis bloom period.</title>
        <authorList>
            <person name="Kang M."/>
            <person name="Le V."/>
            <person name="Ko S.-R."/>
            <person name="Lee S.-A."/>
            <person name="Ahn C.-Y."/>
        </authorList>
    </citation>
    <scope>NUCLEOTIDE SEQUENCE [LARGE SCALE GENOMIC DNA]</scope>
    <source>
        <strain evidence="10 11">HBC54</strain>
    </source>
</reference>
<evidence type="ECO:0000256" key="4">
    <source>
        <dbReference type="ARBA" id="ARBA00022475"/>
    </source>
</evidence>
<feature type="transmembrane region" description="Helical" evidence="9">
    <location>
        <begin position="190"/>
        <end position="209"/>
    </location>
</feature>
<evidence type="ECO:0000256" key="8">
    <source>
        <dbReference type="ARBA" id="ARBA00045636"/>
    </source>
</evidence>
<comment type="similarity">
    <text evidence="2">Belongs to the amino acid-polyamine-organocation (APC) superfamily. Basic amino acid/polyamine antiporter (APA) (TC 2.A.3.2) family.</text>
</comment>
<feature type="transmembrane region" description="Helical" evidence="9">
    <location>
        <begin position="165"/>
        <end position="184"/>
    </location>
</feature>
<protein>
    <recommendedName>
        <fullName evidence="3">Arginine/agmatine antiporter</fullName>
    </recommendedName>
</protein>
<evidence type="ECO:0000256" key="6">
    <source>
        <dbReference type="ARBA" id="ARBA00022989"/>
    </source>
</evidence>
<keyword evidence="4" id="KW-1003">Cell membrane</keyword>
<comment type="function">
    <text evidence="8">Major component of the acid-resistance (AR) system allowing enteric pathogens to survive the acidic environment in the stomach. Exchanges extracellular arginine for its intracellular decarboxylation product agmatine (Agm) thereby expelling intracellular protons. Probably undergoes several conformational states in order to translocate the substrate across the membrane; keeps the substrate accessible to only 1 side of the membrane at a time by opening and closing 3 membrane-internal gates.</text>
</comment>
<name>A0ABT6CEQ5_9SPHN</name>
<feature type="transmembrane region" description="Helical" evidence="9">
    <location>
        <begin position="121"/>
        <end position="144"/>
    </location>
</feature>
<dbReference type="InterPro" id="IPR002293">
    <property type="entry name" value="AA/rel_permease1"/>
</dbReference>
<dbReference type="PANTHER" id="PTHR42770:SF18">
    <property type="entry name" value="ARGININE_AGMATINE ANTIPORTER"/>
    <property type="match status" value="1"/>
</dbReference>
<dbReference type="InterPro" id="IPR050367">
    <property type="entry name" value="APC_superfamily"/>
</dbReference>
<accession>A0ABT6CEQ5</accession>
<comment type="subcellular location">
    <subcellularLocation>
        <location evidence="1">Cell membrane</location>
        <topology evidence="1">Multi-pass membrane protein</topology>
    </subcellularLocation>
</comment>
<dbReference type="RefSeq" id="WP_277275571.1">
    <property type="nucleotide sequence ID" value="NZ_JAROCY010000003.1"/>
</dbReference>
<sequence>MSETDIRPARGLGFWMTLALVVGNLIGSGIYLLPATLAPLGANQLIGWLVTIGGALCLAVVFARLGAKLPLAGGPYAYANAAFGPLAGFATAWSYWTMIWAGNGAIAVAVVSNLSLIMPRIGSTAGAPALLAVACVWLLTAVNIRGVRTAGEVSLVTSALKLMPLVLLIGLAIWLLLSGAPHVAQPPVPIAAGAIASAAGLTFWGFLGLESATVPADKVENARAVVPRATLIGTVLTGVIYVGISLAFFAYMPTGRAAASPAPVADFLGQHFGAGVASVVAVFAAISAFGTLNGFILLQGEVPWAMAKGGVFPAWFAKETTRGTPGRAHVVSSILLTCVAVMNYSRGMGDLFQFIASVSLAAGMLSYLMVMLAALKLLPGERIGAAVALVGAAFIVWAAWGLGAKALGYGALFVVAGVPVYWAVRRGKNGGEKA</sequence>
<feature type="transmembrane region" description="Helical" evidence="9">
    <location>
        <begin position="77"/>
        <end position="101"/>
    </location>
</feature>
<evidence type="ECO:0000313" key="10">
    <source>
        <dbReference type="EMBL" id="MDF8332413.1"/>
    </source>
</evidence>
<proteinExistence type="inferred from homology"/>
<dbReference type="Gene3D" id="1.20.1740.10">
    <property type="entry name" value="Amino acid/polyamine transporter I"/>
    <property type="match status" value="1"/>
</dbReference>
<comment type="caution">
    <text evidence="10">The sequence shown here is derived from an EMBL/GenBank/DDBJ whole genome shotgun (WGS) entry which is preliminary data.</text>
</comment>
<dbReference type="Pfam" id="PF13520">
    <property type="entry name" value="AA_permease_2"/>
    <property type="match status" value="1"/>
</dbReference>
<feature type="transmembrane region" description="Helical" evidence="9">
    <location>
        <begin position="230"/>
        <end position="252"/>
    </location>
</feature>
<dbReference type="PANTHER" id="PTHR42770">
    <property type="entry name" value="AMINO ACID TRANSPORTER-RELATED"/>
    <property type="match status" value="1"/>
</dbReference>
<evidence type="ECO:0000256" key="2">
    <source>
        <dbReference type="ARBA" id="ARBA00008220"/>
    </source>
</evidence>
<keyword evidence="6 9" id="KW-1133">Transmembrane helix</keyword>
<dbReference type="PIRSF" id="PIRSF006060">
    <property type="entry name" value="AA_transporter"/>
    <property type="match status" value="1"/>
</dbReference>
<dbReference type="Proteomes" id="UP001222770">
    <property type="component" value="Unassembled WGS sequence"/>
</dbReference>
<feature type="transmembrane region" description="Helical" evidence="9">
    <location>
        <begin position="12"/>
        <end position="33"/>
    </location>
</feature>
<keyword evidence="5 9" id="KW-0812">Transmembrane</keyword>
<organism evidence="10 11">
    <name type="scientific">Novosphingobium cyanobacteriorum</name>
    <dbReference type="NCBI Taxonomy" id="3024215"/>
    <lineage>
        <taxon>Bacteria</taxon>
        <taxon>Pseudomonadati</taxon>
        <taxon>Pseudomonadota</taxon>
        <taxon>Alphaproteobacteria</taxon>
        <taxon>Sphingomonadales</taxon>
        <taxon>Sphingomonadaceae</taxon>
        <taxon>Novosphingobium</taxon>
    </lineage>
</organism>
<keyword evidence="7 9" id="KW-0472">Membrane</keyword>
<evidence type="ECO:0000256" key="1">
    <source>
        <dbReference type="ARBA" id="ARBA00004651"/>
    </source>
</evidence>
<evidence type="ECO:0000256" key="7">
    <source>
        <dbReference type="ARBA" id="ARBA00023136"/>
    </source>
</evidence>
<feature type="transmembrane region" description="Helical" evidence="9">
    <location>
        <begin position="45"/>
        <end position="65"/>
    </location>
</feature>
<feature type="transmembrane region" description="Helical" evidence="9">
    <location>
        <begin position="406"/>
        <end position="424"/>
    </location>
</feature>
<feature type="transmembrane region" description="Helical" evidence="9">
    <location>
        <begin position="382"/>
        <end position="400"/>
    </location>
</feature>
<dbReference type="EMBL" id="JAROCY010000003">
    <property type="protein sequence ID" value="MDF8332413.1"/>
    <property type="molecule type" value="Genomic_DNA"/>
</dbReference>
<evidence type="ECO:0000256" key="5">
    <source>
        <dbReference type="ARBA" id="ARBA00022692"/>
    </source>
</evidence>
<keyword evidence="11" id="KW-1185">Reference proteome</keyword>
<feature type="transmembrane region" description="Helical" evidence="9">
    <location>
        <begin position="272"/>
        <end position="298"/>
    </location>
</feature>
<evidence type="ECO:0000313" key="11">
    <source>
        <dbReference type="Proteomes" id="UP001222770"/>
    </source>
</evidence>
<evidence type="ECO:0000256" key="9">
    <source>
        <dbReference type="SAM" id="Phobius"/>
    </source>
</evidence>
<evidence type="ECO:0000256" key="3">
    <source>
        <dbReference type="ARBA" id="ARBA00021069"/>
    </source>
</evidence>
<gene>
    <name evidence="10" type="ORF">POM99_04300</name>
</gene>
<feature type="transmembrane region" description="Helical" evidence="9">
    <location>
        <begin position="351"/>
        <end position="375"/>
    </location>
</feature>